<feature type="transmembrane region" description="Helical" evidence="7">
    <location>
        <begin position="231"/>
        <end position="256"/>
    </location>
</feature>
<keyword evidence="6" id="KW-0175">Coiled coil</keyword>
<feature type="transmembrane region" description="Helical" evidence="7">
    <location>
        <begin position="99"/>
        <end position="121"/>
    </location>
</feature>
<dbReference type="EMBL" id="FNJI01000009">
    <property type="protein sequence ID" value="SDP02593.1"/>
    <property type="molecule type" value="Genomic_DNA"/>
</dbReference>
<evidence type="ECO:0000256" key="7">
    <source>
        <dbReference type="SAM" id="Phobius"/>
    </source>
</evidence>
<evidence type="ECO:0000313" key="9">
    <source>
        <dbReference type="Proteomes" id="UP000199073"/>
    </source>
</evidence>
<feature type="transmembrane region" description="Helical" evidence="7">
    <location>
        <begin position="133"/>
        <end position="149"/>
    </location>
</feature>
<organism evidence="8 9">
    <name type="scientific">Desulforhopalus singaporensis</name>
    <dbReference type="NCBI Taxonomy" id="91360"/>
    <lineage>
        <taxon>Bacteria</taxon>
        <taxon>Pseudomonadati</taxon>
        <taxon>Thermodesulfobacteriota</taxon>
        <taxon>Desulfobulbia</taxon>
        <taxon>Desulfobulbales</taxon>
        <taxon>Desulfocapsaceae</taxon>
        <taxon>Desulforhopalus</taxon>
    </lineage>
</organism>
<dbReference type="OrthoDB" id="9763003at2"/>
<protein>
    <submittedName>
        <fullName evidence="8">Phosphate:Na+ symporter</fullName>
    </submittedName>
</protein>
<dbReference type="PANTHER" id="PTHR10010:SF46">
    <property type="entry name" value="SODIUM-DEPENDENT PHOSPHATE TRANSPORT PROTEIN 2B"/>
    <property type="match status" value="1"/>
</dbReference>
<feature type="coiled-coil region" evidence="6">
    <location>
        <begin position="448"/>
        <end position="504"/>
    </location>
</feature>
<keyword evidence="9" id="KW-1185">Reference proteome</keyword>
<evidence type="ECO:0000313" key="8">
    <source>
        <dbReference type="EMBL" id="SDP02593.1"/>
    </source>
</evidence>
<feature type="transmembrane region" description="Helical" evidence="7">
    <location>
        <begin position="155"/>
        <end position="172"/>
    </location>
</feature>
<dbReference type="Pfam" id="PF02690">
    <property type="entry name" value="Na_Pi_cotrans"/>
    <property type="match status" value="2"/>
</dbReference>
<evidence type="ECO:0000256" key="6">
    <source>
        <dbReference type="SAM" id="Coils"/>
    </source>
</evidence>
<keyword evidence="4 7" id="KW-1133">Transmembrane helix</keyword>
<evidence type="ECO:0000256" key="4">
    <source>
        <dbReference type="ARBA" id="ARBA00022989"/>
    </source>
</evidence>
<keyword evidence="3 7" id="KW-0812">Transmembrane</keyword>
<comment type="subcellular location">
    <subcellularLocation>
        <location evidence="1">Cell membrane</location>
        <topology evidence="1">Multi-pass membrane protein</topology>
    </subcellularLocation>
</comment>
<dbReference type="InterPro" id="IPR003841">
    <property type="entry name" value="Na/Pi_transpt"/>
</dbReference>
<dbReference type="PANTHER" id="PTHR10010">
    <property type="entry name" value="SOLUTE CARRIER FAMILY 34 SODIUM PHOSPHATE , MEMBER 2-RELATED"/>
    <property type="match status" value="1"/>
</dbReference>
<reference evidence="8 9" key="1">
    <citation type="submission" date="2016-10" db="EMBL/GenBank/DDBJ databases">
        <authorList>
            <person name="de Groot N.N."/>
        </authorList>
    </citation>
    <scope>NUCLEOTIDE SEQUENCE [LARGE SCALE GENOMIC DNA]</scope>
    <source>
        <strain evidence="8 9">DSM 12130</strain>
    </source>
</reference>
<feature type="transmembrane region" description="Helical" evidence="7">
    <location>
        <begin position="268"/>
        <end position="289"/>
    </location>
</feature>
<sequence>MALKKMLLVVILLVFAAGVLASREFATIASGIAIFLVGMFSMEDGFRLFTGGVLSKILRKTTDTVFKAIVSGFTATAFVQSSSLVTVITISFLSAELIALSHAVGIIFGANIGTTATAWIVAAFGMKIKIAEFALPMIIFGVLFSFFSAKTYKGVGNILLGLGFIFLGISFMKEGFETLQSYLDLSRFVVEGYLGIAVYILLGIVATVIIQSSSATMALIITAVATGQINYINSLSLAIGANLGTTVTAIIGAVTSNANGKRLAVAHVIFNVATALFAVVFINQLAFLVDFISVKTGIGDQDAAIKLSLFHSIFNIAGVVLVTPFIGRLVTFLKTLFVAEKERRKKTRYLDDEVVKTAGPAIAALYRETESLLESVLEVIVQALRLHRHQVFSVLRMDEVVKTIRGEGVDVDLLYRQDIKFLYSDILRYCAMAESNMEKPLREKVYRIKLASRELIEAIKDIRELQKNIVYYMGRNNKYIKNEYNFLRRNLAELIRTITNFQKNGDGQGGVATLEAARERNARLDMVSARRLSALLREGKIDDNMASSLMNDGAYASRIAMNLIRAADILRGEGRLALDQHHSPLKLQPPHHTPLTQ</sequence>
<evidence type="ECO:0000256" key="1">
    <source>
        <dbReference type="ARBA" id="ARBA00004651"/>
    </source>
</evidence>
<accession>A0A1H0PC55</accession>
<feature type="transmembrane region" description="Helical" evidence="7">
    <location>
        <begin position="69"/>
        <end position="93"/>
    </location>
</feature>
<name>A0A1H0PC55_9BACT</name>
<evidence type="ECO:0000256" key="3">
    <source>
        <dbReference type="ARBA" id="ARBA00022692"/>
    </source>
</evidence>
<dbReference type="AlphaFoldDB" id="A0A1H0PC55"/>
<feature type="transmembrane region" description="Helical" evidence="7">
    <location>
        <begin position="193"/>
        <end position="225"/>
    </location>
</feature>
<dbReference type="NCBIfam" id="NF037997">
    <property type="entry name" value="Na_Pi_symport"/>
    <property type="match status" value="1"/>
</dbReference>
<evidence type="ECO:0000256" key="2">
    <source>
        <dbReference type="ARBA" id="ARBA00022475"/>
    </source>
</evidence>
<dbReference type="RefSeq" id="WP_092221608.1">
    <property type="nucleotide sequence ID" value="NZ_FNJI01000009.1"/>
</dbReference>
<dbReference type="Proteomes" id="UP000199073">
    <property type="component" value="Unassembled WGS sequence"/>
</dbReference>
<feature type="transmembrane region" description="Helical" evidence="7">
    <location>
        <begin position="309"/>
        <end position="339"/>
    </location>
</feature>
<dbReference type="GO" id="GO:0044341">
    <property type="term" value="P:sodium-dependent phosphate transport"/>
    <property type="evidence" value="ECO:0007669"/>
    <property type="project" value="InterPro"/>
</dbReference>
<evidence type="ECO:0000256" key="5">
    <source>
        <dbReference type="ARBA" id="ARBA00023136"/>
    </source>
</evidence>
<dbReference type="GO" id="GO:0005436">
    <property type="term" value="F:sodium:phosphate symporter activity"/>
    <property type="evidence" value="ECO:0007669"/>
    <property type="project" value="InterPro"/>
</dbReference>
<dbReference type="STRING" id="91360.SAMN05660330_01607"/>
<keyword evidence="2" id="KW-1003">Cell membrane</keyword>
<proteinExistence type="predicted"/>
<dbReference type="GO" id="GO:0005886">
    <property type="term" value="C:plasma membrane"/>
    <property type="evidence" value="ECO:0007669"/>
    <property type="project" value="UniProtKB-SubCell"/>
</dbReference>
<keyword evidence="5 7" id="KW-0472">Membrane</keyword>
<gene>
    <name evidence="8" type="ORF">SAMN05660330_01607</name>
</gene>